<dbReference type="InParanoid" id="A0A7R8UZP1"/>
<evidence type="ECO:0000313" key="2">
    <source>
        <dbReference type="Proteomes" id="UP000594454"/>
    </source>
</evidence>
<dbReference type="AlphaFoldDB" id="A0A7R8UZP1"/>
<protein>
    <submittedName>
        <fullName evidence="1">Uncharacterized protein</fullName>
    </submittedName>
</protein>
<gene>
    <name evidence="1" type="ORF">HERILL_LOCUS12626</name>
</gene>
<organism evidence="1 2">
    <name type="scientific">Hermetia illucens</name>
    <name type="common">Black soldier fly</name>
    <dbReference type="NCBI Taxonomy" id="343691"/>
    <lineage>
        <taxon>Eukaryota</taxon>
        <taxon>Metazoa</taxon>
        <taxon>Ecdysozoa</taxon>
        <taxon>Arthropoda</taxon>
        <taxon>Hexapoda</taxon>
        <taxon>Insecta</taxon>
        <taxon>Pterygota</taxon>
        <taxon>Neoptera</taxon>
        <taxon>Endopterygota</taxon>
        <taxon>Diptera</taxon>
        <taxon>Brachycera</taxon>
        <taxon>Stratiomyomorpha</taxon>
        <taxon>Stratiomyidae</taxon>
        <taxon>Hermetiinae</taxon>
        <taxon>Hermetia</taxon>
    </lineage>
</organism>
<dbReference type="Proteomes" id="UP000594454">
    <property type="component" value="Chromosome 5"/>
</dbReference>
<evidence type="ECO:0000313" key="1">
    <source>
        <dbReference type="EMBL" id="CAD7090120.1"/>
    </source>
</evidence>
<reference evidence="1 2" key="1">
    <citation type="submission" date="2020-11" db="EMBL/GenBank/DDBJ databases">
        <authorList>
            <person name="Wallbank WR R."/>
            <person name="Pardo Diaz C."/>
            <person name="Kozak K."/>
            <person name="Martin S."/>
            <person name="Jiggins C."/>
            <person name="Moest M."/>
            <person name="Warren A I."/>
            <person name="Generalovic N T."/>
            <person name="Byers J.R.P. K."/>
            <person name="Montejo-Kovacevich G."/>
            <person name="Yen C E."/>
        </authorList>
    </citation>
    <scope>NUCLEOTIDE SEQUENCE [LARGE SCALE GENOMIC DNA]</scope>
</reference>
<proteinExistence type="predicted"/>
<keyword evidence="2" id="KW-1185">Reference proteome</keyword>
<accession>A0A7R8UZP1</accession>
<dbReference type="EMBL" id="LR899013">
    <property type="protein sequence ID" value="CAD7090120.1"/>
    <property type="molecule type" value="Genomic_DNA"/>
</dbReference>
<sequence length="201" mass="22483">MFGKLAKTRLAIAKFLIPRSFHSIKNFNLSQSWINILPAKQSGSFLNAAGHRYFSKRSQPTCNNGTKPPLNCSGGNKLDPNFEKASKKYAENFLIGTGNSSVCSDGHREALDNLTELQLRFTNNSKEPDDFCQHTGPCNEQGGKMSCWLKNKCCRKPVKSGPCEGPVLPGEYPKVARRREIEWPNRCTIKQKKDDADDVCK</sequence>
<name>A0A7R8UZP1_HERIL</name>